<protein>
    <recommendedName>
        <fullName evidence="1">Guanylate cyclase domain-containing protein</fullName>
    </recommendedName>
</protein>
<dbReference type="GO" id="GO:0035556">
    <property type="term" value="P:intracellular signal transduction"/>
    <property type="evidence" value="ECO:0007669"/>
    <property type="project" value="InterPro"/>
</dbReference>
<dbReference type="InParanoid" id="C1F5M8"/>
<dbReference type="SUPFAM" id="SSF55073">
    <property type="entry name" value="Nucleotide cyclase"/>
    <property type="match status" value="1"/>
</dbReference>
<dbReference type="AlphaFoldDB" id="C1F5M8"/>
<dbReference type="Pfam" id="PF00211">
    <property type="entry name" value="Guanylate_cyc"/>
    <property type="match status" value="1"/>
</dbReference>
<proteinExistence type="predicted"/>
<dbReference type="PROSITE" id="PS50125">
    <property type="entry name" value="GUANYLATE_CYCLASE_2"/>
    <property type="match status" value="1"/>
</dbReference>
<dbReference type="InterPro" id="IPR029787">
    <property type="entry name" value="Nucleotide_cyclase"/>
</dbReference>
<dbReference type="KEGG" id="aca:ACP_3208"/>
<dbReference type="STRING" id="240015.ACP_3208"/>
<dbReference type="HOGENOM" id="CLU_100238_0_0_0"/>
<dbReference type="Proteomes" id="UP000002207">
    <property type="component" value="Chromosome"/>
</dbReference>
<dbReference type="Gene3D" id="3.30.70.1230">
    <property type="entry name" value="Nucleotide cyclase"/>
    <property type="match status" value="1"/>
</dbReference>
<name>C1F5M8_ACIC5</name>
<evidence type="ECO:0000259" key="1">
    <source>
        <dbReference type="PROSITE" id="PS50125"/>
    </source>
</evidence>
<dbReference type="eggNOG" id="COG2114">
    <property type="taxonomic scope" value="Bacteria"/>
</dbReference>
<keyword evidence="3" id="KW-1185">Reference proteome</keyword>
<gene>
    <name evidence="2" type="ordered locus">ACP_3208</name>
</gene>
<evidence type="ECO:0000313" key="3">
    <source>
        <dbReference type="Proteomes" id="UP000002207"/>
    </source>
</evidence>
<dbReference type="RefSeq" id="WP_015898250.1">
    <property type="nucleotide sequence ID" value="NC_012483.1"/>
</dbReference>
<accession>C1F5M8</accession>
<dbReference type="CDD" id="cd07302">
    <property type="entry name" value="CHD"/>
    <property type="match status" value="1"/>
</dbReference>
<feature type="domain" description="Guanylate cyclase" evidence="1">
    <location>
        <begin position="45"/>
        <end position="176"/>
    </location>
</feature>
<dbReference type="InterPro" id="IPR001054">
    <property type="entry name" value="A/G_cyclase"/>
</dbReference>
<dbReference type="GO" id="GO:0009190">
    <property type="term" value="P:cyclic nucleotide biosynthetic process"/>
    <property type="evidence" value="ECO:0007669"/>
    <property type="project" value="InterPro"/>
</dbReference>
<organism evidence="2 3">
    <name type="scientific">Acidobacterium capsulatum (strain ATCC 51196 / DSM 11244 / BCRC 80197 / JCM 7670 / NBRC 15755 / NCIMB 13165 / 161)</name>
    <dbReference type="NCBI Taxonomy" id="240015"/>
    <lineage>
        <taxon>Bacteria</taxon>
        <taxon>Pseudomonadati</taxon>
        <taxon>Acidobacteriota</taxon>
        <taxon>Terriglobia</taxon>
        <taxon>Terriglobales</taxon>
        <taxon>Acidobacteriaceae</taxon>
        <taxon>Acidobacterium</taxon>
    </lineage>
</organism>
<evidence type="ECO:0000313" key="2">
    <source>
        <dbReference type="EMBL" id="ACO34380.1"/>
    </source>
</evidence>
<dbReference type="EMBL" id="CP001472">
    <property type="protein sequence ID" value="ACO34380.1"/>
    <property type="molecule type" value="Genomic_DNA"/>
</dbReference>
<dbReference type="OrthoDB" id="9785312at2"/>
<reference evidence="2 3" key="1">
    <citation type="journal article" date="2009" name="Appl. Environ. Microbiol.">
        <title>Three genomes from the phylum Acidobacteria provide insight into the lifestyles of these microorganisms in soils.</title>
        <authorList>
            <person name="Ward N.L."/>
            <person name="Challacombe J.F."/>
            <person name="Janssen P.H."/>
            <person name="Henrissat B."/>
            <person name="Coutinho P.M."/>
            <person name="Wu M."/>
            <person name="Xie G."/>
            <person name="Haft D.H."/>
            <person name="Sait M."/>
            <person name="Badger J."/>
            <person name="Barabote R.D."/>
            <person name="Bradley B."/>
            <person name="Brettin T.S."/>
            <person name="Brinkac L.M."/>
            <person name="Bruce D."/>
            <person name="Creasy T."/>
            <person name="Daugherty S.C."/>
            <person name="Davidsen T.M."/>
            <person name="DeBoy R.T."/>
            <person name="Detter J.C."/>
            <person name="Dodson R.J."/>
            <person name="Durkin A.S."/>
            <person name="Ganapathy A."/>
            <person name="Gwinn-Giglio M."/>
            <person name="Han C.S."/>
            <person name="Khouri H."/>
            <person name="Kiss H."/>
            <person name="Kothari S.P."/>
            <person name="Madupu R."/>
            <person name="Nelson K.E."/>
            <person name="Nelson W.C."/>
            <person name="Paulsen I."/>
            <person name="Penn K."/>
            <person name="Ren Q."/>
            <person name="Rosovitz M.J."/>
            <person name="Selengut J.D."/>
            <person name="Shrivastava S."/>
            <person name="Sullivan S.A."/>
            <person name="Tapia R."/>
            <person name="Thompson L.S."/>
            <person name="Watkins K.L."/>
            <person name="Yang Q."/>
            <person name="Yu C."/>
            <person name="Zafar N."/>
            <person name="Zhou L."/>
            <person name="Kuske C.R."/>
        </authorList>
    </citation>
    <scope>NUCLEOTIDE SEQUENCE [LARGE SCALE GENOMIC DNA]</scope>
    <source>
        <strain evidence="3">ATCC 51196 / DSM 11244 / BCRC 80197 / JCM 7670 / NBRC 15755 / NCIMB 13165 / 161</strain>
    </source>
</reference>
<sequence>MGLADDLKSEVGTIFRTTWSTRDGQVVPDTPDIKLGNDGVTLDATVLYADIDGSTNMVDAKTAQFAAEVYKSYLLCAARIIRSEDGVITAYDGDRVMAVFIGNSKNTSAVRCGLKIKYAVLEIINPGIKKQYNSDFKLQQVVGIDTSKLLVARTGIRGSNDLVWVGPAANWAAKLSSISEQPYSTFISSAVYEKLHLSAKETNGVNMWESRIWKGKTVYRSSWYWHVPN</sequence>
<dbReference type="GO" id="GO:0004016">
    <property type="term" value="F:adenylate cyclase activity"/>
    <property type="evidence" value="ECO:0007669"/>
    <property type="project" value="UniProtKB-ARBA"/>
</dbReference>